<keyword evidence="1" id="KW-1133">Transmembrane helix</keyword>
<name>A0ABN1EED4_SACER</name>
<keyword evidence="1" id="KW-0812">Transmembrane</keyword>
<sequence>MRSLALIGSLDGDEVGRGARRVLAWLLAALAIALVAAVTVVVVWFPPLAATTCPGCYGLERVAPGVYAEPGLPASRRQQVVSAVEEANRRVDRFYGGRVSSPRIVACLTDGCYRRIGGGGERGVAVLNSAVMLSPRGVDPVIASHEMSHVELHTRLHSSGARVPQWFDEGLAVLVSGDPRHLAPATAPDRCLVPAAEPLPETLDGWLKAAAADPRTYAEAACRVDGWVAAHGGSPAVLDLVRRLNSGEDFHAITGM</sequence>
<organism evidence="2 3">
    <name type="scientific">Saccharopolyspora erythraea</name>
    <name type="common">Streptomyces erythraeus</name>
    <dbReference type="NCBI Taxonomy" id="1836"/>
    <lineage>
        <taxon>Bacteria</taxon>
        <taxon>Bacillati</taxon>
        <taxon>Actinomycetota</taxon>
        <taxon>Actinomycetes</taxon>
        <taxon>Pseudonocardiales</taxon>
        <taxon>Pseudonocardiaceae</taxon>
        <taxon>Saccharopolyspora</taxon>
    </lineage>
</organism>
<evidence type="ECO:0000313" key="3">
    <source>
        <dbReference type="Proteomes" id="UP001500729"/>
    </source>
</evidence>
<comment type="caution">
    <text evidence="2">The sequence shown here is derived from an EMBL/GenBank/DDBJ whole genome shotgun (WGS) entry which is preliminary data.</text>
</comment>
<protein>
    <recommendedName>
        <fullName evidence="4">Peptidase M48-like protein</fullName>
    </recommendedName>
</protein>
<evidence type="ECO:0000313" key="2">
    <source>
        <dbReference type="EMBL" id="GAA0564742.1"/>
    </source>
</evidence>
<dbReference type="Proteomes" id="UP001500729">
    <property type="component" value="Unassembled WGS sequence"/>
</dbReference>
<keyword evidence="3" id="KW-1185">Reference proteome</keyword>
<accession>A0ABN1EED4</accession>
<gene>
    <name evidence="2" type="ORF">GCM10009533_70820</name>
</gene>
<reference evidence="2 3" key="1">
    <citation type="journal article" date="2019" name="Int. J. Syst. Evol. Microbiol.">
        <title>The Global Catalogue of Microorganisms (GCM) 10K type strain sequencing project: providing services to taxonomists for standard genome sequencing and annotation.</title>
        <authorList>
            <consortium name="The Broad Institute Genomics Platform"/>
            <consortium name="The Broad Institute Genome Sequencing Center for Infectious Disease"/>
            <person name="Wu L."/>
            <person name="Ma J."/>
        </authorList>
    </citation>
    <scope>NUCLEOTIDE SEQUENCE [LARGE SCALE GENOMIC DNA]</scope>
    <source>
        <strain evidence="2 3">JCM 10303</strain>
    </source>
</reference>
<dbReference type="RefSeq" id="WP_009951278.1">
    <property type="nucleotide sequence ID" value="NZ_BAAAGS010000114.1"/>
</dbReference>
<dbReference type="EMBL" id="BAAAGS010000114">
    <property type="protein sequence ID" value="GAA0564742.1"/>
    <property type="molecule type" value="Genomic_DNA"/>
</dbReference>
<feature type="transmembrane region" description="Helical" evidence="1">
    <location>
        <begin position="22"/>
        <end position="45"/>
    </location>
</feature>
<keyword evidence="1" id="KW-0472">Membrane</keyword>
<evidence type="ECO:0008006" key="4">
    <source>
        <dbReference type="Google" id="ProtNLM"/>
    </source>
</evidence>
<proteinExistence type="predicted"/>
<evidence type="ECO:0000256" key="1">
    <source>
        <dbReference type="SAM" id="Phobius"/>
    </source>
</evidence>